<evidence type="ECO:0000256" key="1">
    <source>
        <dbReference type="SAM" id="MobiDB-lite"/>
    </source>
</evidence>
<proteinExistence type="predicted"/>
<evidence type="ECO:0000313" key="2">
    <source>
        <dbReference type="EMBL" id="AES87994.1"/>
    </source>
</evidence>
<keyword evidence="4" id="KW-1185">Reference proteome</keyword>
<dbReference type="EMBL" id="CM001220">
    <property type="protein sequence ID" value="AES87994.1"/>
    <property type="molecule type" value="Genomic_DNA"/>
</dbReference>
<organism evidence="2 4">
    <name type="scientific">Medicago truncatula</name>
    <name type="common">Barrel medic</name>
    <name type="synonym">Medicago tribuloides</name>
    <dbReference type="NCBI Taxonomy" id="3880"/>
    <lineage>
        <taxon>Eukaryota</taxon>
        <taxon>Viridiplantae</taxon>
        <taxon>Streptophyta</taxon>
        <taxon>Embryophyta</taxon>
        <taxon>Tracheophyta</taxon>
        <taxon>Spermatophyta</taxon>
        <taxon>Magnoliopsida</taxon>
        <taxon>eudicotyledons</taxon>
        <taxon>Gunneridae</taxon>
        <taxon>Pentapetalae</taxon>
        <taxon>rosids</taxon>
        <taxon>fabids</taxon>
        <taxon>Fabales</taxon>
        <taxon>Fabaceae</taxon>
        <taxon>Papilionoideae</taxon>
        <taxon>50 kb inversion clade</taxon>
        <taxon>NPAAA clade</taxon>
        <taxon>Hologalegina</taxon>
        <taxon>IRL clade</taxon>
        <taxon>Trifolieae</taxon>
        <taxon>Medicago</taxon>
    </lineage>
</organism>
<dbReference type="AlphaFoldDB" id="G7JUL8"/>
<gene>
    <name evidence="2" type="ordered locus">MTR_4g039780</name>
</gene>
<reference evidence="2 4" key="2">
    <citation type="journal article" date="2014" name="BMC Genomics">
        <title>An improved genome release (version Mt4.0) for the model legume Medicago truncatula.</title>
        <authorList>
            <person name="Tang H."/>
            <person name="Krishnakumar V."/>
            <person name="Bidwell S."/>
            <person name="Rosen B."/>
            <person name="Chan A."/>
            <person name="Zhou S."/>
            <person name="Gentzbittel L."/>
            <person name="Childs K.L."/>
            <person name="Yandell M."/>
            <person name="Gundlach H."/>
            <person name="Mayer K.F."/>
            <person name="Schwartz D.C."/>
            <person name="Town C.D."/>
        </authorList>
    </citation>
    <scope>GENOME REANNOTATION</scope>
    <source>
        <strain evidence="3 4">cv. Jemalong A17</strain>
    </source>
</reference>
<sequence length="106" mass="11777">MSFLKNINGVLRNLTVKKVEQQPSSSVNKEDFVLLESSSSPAHEKTTMRRTRTKRPHLATFSPPRSTMQPISPIFSFVEENMQNNIISNKAVSSAVSSDSQIGAKK</sequence>
<dbReference type="Proteomes" id="UP000002051">
    <property type="component" value="Chromosome 4"/>
</dbReference>
<dbReference type="EnsemblPlants" id="AES87994">
    <property type="protein sequence ID" value="AES87994"/>
    <property type="gene ID" value="MTR_4g039780"/>
</dbReference>
<reference evidence="2 4" key="1">
    <citation type="journal article" date="2011" name="Nature">
        <title>The Medicago genome provides insight into the evolution of rhizobial symbioses.</title>
        <authorList>
            <person name="Young N.D."/>
            <person name="Debelle F."/>
            <person name="Oldroyd G.E."/>
            <person name="Geurts R."/>
            <person name="Cannon S.B."/>
            <person name="Udvardi M.K."/>
            <person name="Benedito V.A."/>
            <person name="Mayer K.F."/>
            <person name="Gouzy J."/>
            <person name="Schoof H."/>
            <person name="Van de Peer Y."/>
            <person name="Proost S."/>
            <person name="Cook D.R."/>
            <person name="Meyers B.C."/>
            <person name="Spannagl M."/>
            <person name="Cheung F."/>
            <person name="De Mita S."/>
            <person name="Krishnakumar V."/>
            <person name="Gundlach H."/>
            <person name="Zhou S."/>
            <person name="Mudge J."/>
            <person name="Bharti A.K."/>
            <person name="Murray J.D."/>
            <person name="Naoumkina M.A."/>
            <person name="Rosen B."/>
            <person name="Silverstein K.A."/>
            <person name="Tang H."/>
            <person name="Rombauts S."/>
            <person name="Zhao P.X."/>
            <person name="Zhou P."/>
            <person name="Barbe V."/>
            <person name="Bardou P."/>
            <person name="Bechner M."/>
            <person name="Bellec A."/>
            <person name="Berger A."/>
            <person name="Berges H."/>
            <person name="Bidwell S."/>
            <person name="Bisseling T."/>
            <person name="Choisne N."/>
            <person name="Couloux A."/>
            <person name="Denny R."/>
            <person name="Deshpande S."/>
            <person name="Dai X."/>
            <person name="Doyle J.J."/>
            <person name="Dudez A.M."/>
            <person name="Farmer A.D."/>
            <person name="Fouteau S."/>
            <person name="Franken C."/>
            <person name="Gibelin C."/>
            <person name="Gish J."/>
            <person name="Goldstein S."/>
            <person name="Gonzalez A.J."/>
            <person name="Green P.J."/>
            <person name="Hallab A."/>
            <person name="Hartog M."/>
            <person name="Hua A."/>
            <person name="Humphray S.J."/>
            <person name="Jeong D.H."/>
            <person name="Jing Y."/>
            <person name="Jocker A."/>
            <person name="Kenton S.M."/>
            <person name="Kim D.J."/>
            <person name="Klee K."/>
            <person name="Lai H."/>
            <person name="Lang C."/>
            <person name="Lin S."/>
            <person name="Macmil S.L."/>
            <person name="Magdelenat G."/>
            <person name="Matthews L."/>
            <person name="McCorrison J."/>
            <person name="Monaghan E.L."/>
            <person name="Mun J.H."/>
            <person name="Najar F.Z."/>
            <person name="Nicholson C."/>
            <person name="Noirot C."/>
            <person name="O'Bleness M."/>
            <person name="Paule C.R."/>
            <person name="Poulain J."/>
            <person name="Prion F."/>
            <person name="Qin B."/>
            <person name="Qu C."/>
            <person name="Retzel E.F."/>
            <person name="Riddle C."/>
            <person name="Sallet E."/>
            <person name="Samain S."/>
            <person name="Samson N."/>
            <person name="Sanders I."/>
            <person name="Saurat O."/>
            <person name="Scarpelli C."/>
            <person name="Schiex T."/>
            <person name="Segurens B."/>
            <person name="Severin A.J."/>
            <person name="Sherrier D.J."/>
            <person name="Shi R."/>
            <person name="Sims S."/>
            <person name="Singer S.R."/>
            <person name="Sinharoy S."/>
            <person name="Sterck L."/>
            <person name="Viollet A."/>
            <person name="Wang B.B."/>
            <person name="Wang K."/>
            <person name="Wang M."/>
            <person name="Wang X."/>
            <person name="Warfsmann J."/>
            <person name="Weissenbach J."/>
            <person name="White D.D."/>
            <person name="White J.D."/>
            <person name="Wiley G.B."/>
            <person name="Wincker P."/>
            <person name="Xing Y."/>
            <person name="Yang L."/>
            <person name="Yao Z."/>
            <person name="Ying F."/>
            <person name="Zhai J."/>
            <person name="Zhou L."/>
            <person name="Zuber A."/>
            <person name="Denarie J."/>
            <person name="Dixon R.A."/>
            <person name="May G.D."/>
            <person name="Schwartz D.C."/>
            <person name="Rogers J."/>
            <person name="Quetier F."/>
            <person name="Town C.D."/>
            <person name="Roe B.A."/>
        </authorList>
    </citation>
    <scope>NUCLEOTIDE SEQUENCE [LARGE SCALE GENOMIC DNA]</scope>
    <source>
        <strain evidence="2">A17</strain>
        <strain evidence="3 4">cv. Jemalong A17</strain>
    </source>
</reference>
<protein>
    <submittedName>
        <fullName evidence="2 3">Uncharacterized protein</fullName>
    </submittedName>
</protein>
<feature type="region of interest" description="Disordered" evidence="1">
    <location>
        <begin position="35"/>
        <end position="67"/>
    </location>
</feature>
<feature type="compositionally biased region" description="Basic residues" evidence="1">
    <location>
        <begin position="48"/>
        <end position="57"/>
    </location>
</feature>
<evidence type="ECO:0000313" key="4">
    <source>
        <dbReference type="Proteomes" id="UP000002051"/>
    </source>
</evidence>
<dbReference type="PaxDb" id="3880-AES87994"/>
<reference evidence="3" key="3">
    <citation type="submission" date="2015-04" db="UniProtKB">
        <authorList>
            <consortium name="EnsemblPlants"/>
        </authorList>
    </citation>
    <scope>IDENTIFICATION</scope>
    <source>
        <strain evidence="3">cv. Jemalong A17</strain>
    </source>
</reference>
<dbReference type="HOGENOM" id="CLU_2227122_0_0_1"/>
<evidence type="ECO:0000313" key="3">
    <source>
        <dbReference type="EnsemblPlants" id="AES87994"/>
    </source>
</evidence>
<name>G7JUL8_MEDTR</name>
<accession>G7JUL8</accession>